<organism evidence="12 13">
    <name type="scientific">Mucor saturninus</name>
    <dbReference type="NCBI Taxonomy" id="64648"/>
    <lineage>
        <taxon>Eukaryota</taxon>
        <taxon>Fungi</taxon>
        <taxon>Fungi incertae sedis</taxon>
        <taxon>Mucoromycota</taxon>
        <taxon>Mucoromycotina</taxon>
        <taxon>Mucoromycetes</taxon>
        <taxon>Mucorales</taxon>
        <taxon>Mucorineae</taxon>
        <taxon>Mucoraceae</taxon>
        <taxon>Mucor</taxon>
    </lineage>
</organism>
<dbReference type="Proteomes" id="UP000603453">
    <property type="component" value="Unassembled WGS sequence"/>
</dbReference>
<dbReference type="GO" id="GO:0071555">
    <property type="term" value="P:cell wall organization"/>
    <property type="evidence" value="ECO:0007669"/>
    <property type="project" value="UniProtKB-KW"/>
</dbReference>
<evidence type="ECO:0000256" key="1">
    <source>
        <dbReference type="ARBA" id="ARBA00004613"/>
    </source>
</evidence>
<evidence type="ECO:0008006" key="14">
    <source>
        <dbReference type="Google" id="ProtNLM"/>
    </source>
</evidence>
<dbReference type="Pfam" id="PF00295">
    <property type="entry name" value="Glyco_hydro_28"/>
    <property type="match status" value="1"/>
</dbReference>
<keyword evidence="9" id="KW-0961">Cell wall biogenesis/degradation</keyword>
<keyword evidence="3" id="KW-0964">Secreted</keyword>
<evidence type="ECO:0000313" key="12">
    <source>
        <dbReference type="EMBL" id="KAG2208459.1"/>
    </source>
</evidence>
<evidence type="ECO:0000256" key="6">
    <source>
        <dbReference type="ARBA" id="ARBA00023157"/>
    </source>
</evidence>
<dbReference type="GO" id="GO:0005975">
    <property type="term" value="P:carbohydrate metabolic process"/>
    <property type="evidence" value="ECO:0007669"/>
    <property type="project" value="InterPro"/>
</dbReference>
<keyword evidence="8 10" id="KW-0326">Glycosidase</keyword>
<accession>A0A8H7RCJ7</accession>
<protein>
    <recommendedName>
        <fullName evidence="14">Glycoside hydrolase family 28 protein</fullName>
    </recommendedName>
</protein>
<comment type="subcellular location">
    <subcellularLocation>
        <location evidence="1">Secreted</location>
    </subcellularLocation>
</comment>
<keyword evidence="5 10" id="KW-0378">Hydrolase</keyword>
<dbReference type="Gene3D" id="2.160.20.10">
    <property type="entry name" value="Single-stranded right-handed beta-helix, Pectin lyase-like"/>
    <property type="match status" value="1"/>
</dbReference>
<evidence type="ECO:0000256" key="9">
    <source>
        <dbReference type="ARBA" id="ARBA00023316"/>
    </source>
</evidence>
<dbReference type="InterPro" id="IPR012334">
    <property type="entry name" value="Pectin_lyas_fold"/>
</dbReference>
<dbReference type="PANTHER" id="PTHR31736:SF19">
    <property type="entry name" value="PECTIN LYASE SUPERFAMILY PROTEIN-RELATED"/>
    <property type="match status" value="1"/>
</dbReference>
<keyword evidence="7" id="KW-0325">Glycoprotein</keyword>
<reference evidence="12" key="1">
    <citation type="submission" date="2020-12" db="EMBL/GenBank/DDBJ databases">
        <title>Metabolic potential, ecology and presence of endohyphal bacteria is reflected in genomic diversity of Mucoromycotina.</title>
        <authorList>
            <person name="Muszewska A."/>
            <person name="Okrasinska A."/>
            <person name="Steczkiewicz K."/>
            <person name="Drgas O."/>
            <person name="Orlowska M."/>
            <person name="Perlinska-Lenart U."/>
            <person name="Aleksandrzak-Piekarczyk T."/>
            <person name="Szatraj K."/>
            <person name="Zielenkiewicz U."/>
            <person name="Pilsyk S."/>
            <person name="Malc E."/>
            <person name="Mieczkowski P."/>
            <person name="Kruszewska J.S."/>
            <person name="Biernat P."/>
            <person name="Pawlowska J."/>
        </authorList>
    </citation>
    <scope>NUCLEOTIDE SEQUENCE</scope>
    <source>
        <strain evidence="12">WA0000017839</strain>
    </source>
</reference>
<name>A0A8H7RCJ7_9FUNG</name>
<keyword evidence="4 11" id="KW-0732">Signal</keyword>
<evidence type="ECO:0000256" key="5">
    <source>
        <dbReference type="ARBA" id="ARBA00022801"/>
    </source>
</evidence>
<feature type="signal peptide" evidence="11">
    <location>
        <begin position="1"/>
        <end position="23"/>
    </location>
</feature>
<evidence type="ECO:0000313" key="13">
    <source>
        <dbReference type="Proteomes" id="UP000603453"/>
    </source>
</evidence>
<comment type="similarity">
    <text evidence="2 10">Belongs to the glycosyl hydrolase 28 family.</text>
</comment>
<sequence length="384" mass="41820">MVQIYSSITIILATIASLGLVQAAPKTCVVKRSATDDALTIAQAFKDCQTGGTVVFPQGQSFYPKTLMTIKSLQNVNVQFNGNIVLPNFSTKFDGGLAFLQLEGNNIHFDGGGSFVGTGQQWWDAKNNKAPFAFRVVAKDSVFRNFKITNSPGYHVGAVGCENVVFEKITMYSVSKTNNYAYNTDAWAVAWSKNVIFRDSEVTNGDDCTAINGEVSDILVSNIKCTGGHGYSVIGTLSKDGSYQSFKNVKIIDSVCTNCLNGVTVKASPGRPGIMDGITFNNIQLNNVDYPITITDHYFCDAKHTSACYKNDGTGIKFTNIYMTNISGYAASRDYIPIINVDCAPNTKCDKVHMQNIRIKSGTKTVKNICKNLIGSDTNPYCRI</sequence>
<keyword evidence="6" id="KW-1015">Disulfide bond</keyword>
<dbReference type="PANTHER" id="PTHR31736">
    <property type="match status" value="1"/>
</dbReference>
<evidence type="ECO:0000256" key="7">
    <source>
        <dbReference type="ARBA" id="ARBA00023180"/>
    </source>
</evidence>
<comment type="caution">
    <text evidence="12">The sequence shown here is derived from an EMBL/GenBank/DDBJ whole genome shotgun (WGS) entry which is preliminary data.</text>
</comment>
<dbReference type="EMBL" id="JAEPRD010000019">
    <property type="protein sequence ID" value="KAG2208459.1"/>
    <property type="molecule type" value="Genomic_DNA"/>
</dbReference>
<evidence type="ECO:0000256" key="10">
    <source>
        <dbReference type="RuleBase" id="RU361169"/>
    </source>
</evidence>
<gene>
    <name evidence="12" type="ORF">INT47_010155</name>
</gene>
<dbReference type="OrthoDB" id="187139at2759"/>
<evidence type="ECO:0000256" key="8">
    <source>
        <dbReference type="ARBA" id="ARBA00023295"/>
    </source>
</evidence>
<evidence type="ECO:0000256" key="11">
    <source>
        <dbReference type="SAM" id="SignalP"/>
    </source>
</evidence>
<dbReference type="InterPro" id="IPR011050">
    <property type="entry name" value="Pectin_lyase_fold/virulence"/>
</dbReference>
<dbReference type="AlphaFoldDB" id="A0A8H7RCJ7"/>
<dbReference type="GO" id="GO:0046576">
    <property type="term" value="F:rhamnogalacturonan alpha-L-rhamnopyranosyl-(1-&gt;4)-alpha-D-galactopyranosyluronide lyase activity"/>
    <property type="evidence" value="ECO:0007669"/>
    <property type="project" value="UniProtKB-ARBA"/>
</dbReference>
<evidence type="ECO:0000256" key="2">
    <source>
        <dbReference type="ARBA" id="ARBA00008834"/>
    </source>
</evidence>
<evidence type="ECO:0000256" key="4">
    <source>
        <dbReference type="ARBA" id="ARBA00022729"/>
    </source>
</evidence>
<dbReference type="GO" id="GO:0004650">
    <property type="term" value="F:polygalacturonase activity"/>
    <property type="evidence" value="ECO:0007669"/>
    <property type="project" value="InterPro"/>
</dbReference>
<dbReference type="InterPro" id="IPR000743">
    <property type="entry name" value="Glyco_hydro_28"/>
</dbReference>
<keyword evidence="13" id="KW-1185">Reference proteome</keyword>
<dbReference type="GO" id="GO:0005576">
    <property type="term" value="C:extracellular region"/>
    <property type="evidence" value="ECO:0007669"/>
    <property type="project" value="UniProtKB-SubCell"/>
</dbReference>
<dbReference type="SUPFAM" id="SSF51126">
    <property type="entry name" value="Pectin lyase-like"/>
    <property type="match status" value="1"/>
</dbReference>
<proteinExistence type="inferred from homology"/>
<evidence type="ECO:0000256" key="3">
    <source>
        <dbReference type="ARBA" id="ARBA00022525"/>
    </source>
</evidence>
<feature type="chain" id="PRO_5034938176" description="Glycoside hydrolase family 28 protein" evidence="11">
    <location>
        <begin position="24"/>
        <end position="384"/>
    </location>
</feature>